<feature type="site" description="Important for acyl-CoA specificity" evidence="7">
    <location>
        <position position="111"/>
    </location>
</feature>
<dbReference type="STRING" id="1859473.BG261_06590"/>
<dbReference type="Proteomes" id="UP000178622">
    <property type="component" value="Unassembled WGS sequence"/>
</dbReference>
<dbReference type="InterPro" id="IPR029062">
    <property type="entry name" value="Class_I_gatase-like"/>
</dbReference>
<dbReference type="GO" id="GO:0004414">
    <property type="term" value="F:homoserine O-acetyltransferase activity"/>
    <property type="evidence" value="ECO:0007669"/>
    <property type="project" value="UniProtKB-EC"/>
</dbReference>
<dbReference type="SUPFAM" id="SSF52317">
    <property type="entry name" value="Class I glutamine amidotransferase-like"/>
    <property type="match status" value="1"/>
</dbReference>
<keyword evidence="4 7" id="KW-0486">Methionine biosynthesis</keyword>
<protein>
    <recommendedName>
        <fullName evidence="7">Homoserine O-acetyltransferase</fullName>
        <shortName evidence="7">HAT</shortName>
        <ecNumber evidence="7">2.3.1.31</ecNumber>
    </recommendedName>
    <alternativeName>
        <fullName evidence="7">Homoserine transacetylase</fullName>
        <shortName evidence="7">HTA</shortName>
    </alternativeName>
</protein>
<evidence type="ECO:0000256" key="6">
    <source>
        <dbReference type="ARBA" id="ARBA00049043"/>
    </source>
</evidence>
<evidence type="ECO:0000256" key="2">
    <source>
        <dbReference type="ARBA" id="ARBA00022605"/>
    </source>
</evidence>
<comment type="subcellular location">
    <subcellularLocation>
        <location evidence="7">Cytoplasm</location>
    </subcellularLocation>
</comment>
<feature type="site" description="Important for substrate specificity" evidence="7">
    <location>
        <position position="191"/>
    </location>
</feature>
<feature type="active site" description="Proton acceptor" evidence="7">
    <location>
        <position position="233"/>
    </location>
</feature>
<proteinExistence type="inferred from homology"/>
<evidence type="ECO:0000256" key="8">
    <source>
        <dbReference type="PIRSR" id="PIRSR000450-1"/>
    </source>
</evidence>
<dbReference type="NCBIfam" id="TIGR01001">
    <property type="entry name" value="metA"/>
    <property type="match status" value="1"/>
</dbReference>
<keyword evidence="5 7" id="KW-0012">Acyltransferase</keyword>
<dbReference type="GO" id="GO:0019281">
    <property type="term" value="P:L-methionine biosynthetic process from homoserine via O-succinyl-L-homoserine and cystathionine"/>
    <property type="evidence" value="ECO:0007669"/>
    <property type="project" value="InterPro"/>
</dbReference>
<keyword evidence="10" id="KW-1185">Reference proteome</keyword>
<comment type="caution">
    <text evidence="7">Lacks conserved residue(s) required for the propagation of feature annotation.</text>
</comment>
<evidence type="ECO:0000256" key="3">
    <source>
        <dbReference type="ARBA" id="ARBA00022679"/>
    </source>
</evidence>
<comment type="similarity">
    <text evidence="7">Belongs to the MetA family.</text>
</comment>
<evidence type="ECO:0000313" key="10">
    <source>
        <dbReference type="Proteomes" id="UP000178622"/>
    </source>
</evidence>
<dbReference type="EMBL" id="MKIR01000024">
    <property type="protein sequence ID" value="OFI48560.1"/>
    <property type="molecule type" value="Genomic_DNA"/>
</dbReference>
<dbReference type="UniPathway" id="UPA00051">
    <property type="reaction ID" value="UER00074"/>
</dbReference>
<keyword evidence="2 7" id="KW-0028">Amino-acid biosynthesis</keyword>
<dbReference type="InterPro" id="IPR033752">
    <property type="entry name" value="MetA_family"/>
</dbReference>
<organism evidence="9 10">
    <name type="scientific">Floricoccus tropicus</name>
    <dbReference type="NCBI Taxonomy" id="1859473"/>
    <lineage>
        <taxon>Bacteria</taxon>
        <taxon>Bacillati</taxon>
        <taxon>Bacillota</taxon>
        <taxon>Bacilli</taxon>
        <taxon>Lactobacillales</taxon>
        <taxon>Streptococcaceae</taxon>
        <taxon>Floricoccus</taxon>
    </lineage>
</organism>
<evidence type="ECO:0000256" key="5">
    <source>
        <dbReference type="ARBA" id="ARBA00023315"/>
    </source>
</evidence>
<dbReference type="GO" id="GO:0005737">
    <property type="term" value="C:cytoplasm"/>
    <property type="evidence" value="ECO:0007669"/>
    <property type="project" value="UniProtKB-SubCell"/>
</dbReference>
<keyword evidence="1 7" id="KW-0963">Cytoplasm</keyword>
<gene>
    <name evidence="7" type="primary">metAA</name>
    <name evidence="9" type="ORF">BG261_06590</name>
</gene>
<dbReference type="InterPro" id="IPR005697">
    <property type="entry name" value="HST_MetA"/>
</dbReference>
<comment type="function">
    <text evidence="7">Transfers an acetyl group from acetyl-CoA to L-homoserine, forming acetyl-L-homoserine.</text>
</comment>
<feature type="binding site" evidence="7">
    <location>
        <position position="163"/>
    </location>
    <ligand>
        <name>substrate</name>
    </ligand>
</feature>
<feature type="binding site" evidence="7">
    <location>
        <position position="191"/>
    </location>
    <ligand>
        <name>substrate</name>
    </ligand>
</feature>
<dbReference type="CDD" id="cd03131">
    <property type="entry name" value="GATase1_HTS"/>
    <property type="match status" value="1"/>
</dbReference>
<dbReference type="PANTHER" id="PTHR20919">
    <property type="entry name" value="HOMOSERINE O-SUCCINYLTRANSFERASE"/>
    <property type="match status" value="1"/>
</dbReference>
<comment type="pathway">
    <text evidence="7">Amino-acid biosynthesis; L-methionine biosynthesis via de novo pathway; O-acetyl-L-homoserine from L-homoserine: step 1/1.</text>
</comment>
<feature type="active site" description="Acyl-thioester intermediate" evidence="7 8">
    <location>
        <position position="142"/>
    </location>
</feature>
<dbReference type="HAMAP" id="MF_00295">
    <property type="entry name" value="MetA_acyltransf"/>
    <property type="match status" value="1"/>
</dbReference>
<reference evidence="10" key="1">
    <citation type="submission" date="2016-09" db="EMBL/GenBank/DDBJ databases">
        <title>Draft genome sequence of a novel species of the family Streptococcaceae isolated from flowers.</title>
        <authorList>
            <person name="Chuah L.-O."/>
            <person name="Yap K.-P."/>
            <person name="Thong K.L."/>
            <person name="Liong M.T."/>
            <person name="Ahmad R."/>
            <person name="Rusul G."/>
        </authorList>
    </citation>
    <scope>NUCLEOTIDE SEQUENCE [LARGE SCALE GENOMIC DNA]</scope>
    <source>
        <strain evidence="10">DF1</strain>
    </source>
</reference>
<dbReference type="Gene3D" id="3.40.50.880">
    <property type="match status" value="1"/>
</dbReference>
<keyword evidence="3 7" id="KW-0808">Transferase</keyword>
<comment type="caution">
    <text evidence="9">The sequence shown here is derived from an EMBL/GenBank/DDBJ whole genome shotgun (WGS) entry which is preliminary data.</text>
</comment>
<sequence length="298" mass="34719">MPIKVATDLPAKALLEEEGIFSLTTERALSQDIRPLKIAILNLMPNKIETELQFLRLLSQTPLQLEVDFLQMESHTCKNTEKTYLDDFYLTYEDIKDSFYDALIITGAPVETLPFEQVDYWQELKKVLAWSQTNVTSNLHICWGAQASLYYHYGVDKVQFDKKIFGLYENEIKEETYLFRGFSDTFDSPQSRYTGLDLEQLSKAPIKVLSTNSELGPLILSSQDDKNIFVLGHMEYETDSLHKEYVRDNQAGIGTAKPHNYYLSDTADTMKNTWRSEAYLLYHNWINYIYQKTPYRFK</sequence>
<dbReference type="Pfam" id="PF04204">
    <property type="entry name" value="HTS"/>
    <property type="match status" value="1"/>
</dbReference>
<dbReference type="EC" id="2.3.1.31" evidence="7"/>
<dbReference type="GO" id="GO:0008899">
    <property type="term" value="F:homoserine O-succinyltransferase activity"/>
    <property type="evidence" value="ECO:0007669"/>
    <property type="project" value="UniProtKB-UniRule"/>
</dbReference>
<accession>A0A1E8GJY6</accession>
<dbReference type="OrthoDB" id="9772423at2"/>
<evidence type="ECO:0000313" key="9">
    <source>
        <dbReference type="EMBL" id="OFI48560.1"/>
    </source>
</evidence>
<dbReference type="PANTHER" id="PTHR20919:SF0">
    <property type="entry name" value="HOMOSERINE O-SUCCINYLTRANSFERASE"/>
    <property type="match status" value="1"/>
</dbReference>
<dbReference type="RefSeq" id="WP_070792955.1">
    <property type="nucleotide sequence ID" value="NZ_MKIR01000024.1"/>
</dbReference>
<feature type="binding site" evidence="7">
    <location>
        <position position="247"/>
    </location>
    <ligand>
        <name>substrate</name>
    </ligand>
</feature>
<evidence type="ECO:0000256" key="4">
    <source>
        <dbReference type="ARBA" id="ARBA00023167"/>
    </source>
</evidence>
<dbReference type="PIRSF" id="PIRSF000450">
    <property type="entry name" value="H_ser_succinyltr"/>
    <property type="match status" value="1"/>
</dbReference>
<dbReference type="AlphaFoldDB" id="A0A1E8GJY6"/>
<comment type="catalytic activity">
    <reaction evidence="6 7">
        <text>L-homoserine + acetyl-CoA = O-acetyl-L-homoserine + CoA</text>
        <dbReference type="Rhea" id="RHEA:13701"/>
        <dbReference type="ChEBI" id="CHEBI:57287"/>
        <dbReference type="ChEBI" id="CHEBI:57288"/>
        <dbReference type="ChEBI" id="CHEBI:57476"/>
        <dbReference type="ChEBI" id="CHEBI:57716"/>
        <dbReference type="EC" id="2.3.1.31"/>
    </reaction>
</comment>
<name>A0A1E8GJY6_9LACT</name>
<feature type="active site" evidence="7">
    <location>
        <position position="235"/>
    </location>
</feature>
<evidence type="ECO:0000256" key="1">
    <source>
        <dbReference type="ARBA" id="ARBA00022490"/>
    </source>
</evidence>
<evidence type="ECO:0000256" key="7">
    <source>
        <dbReference type="HAMAP-Rule" id="MF_00295"/>
    </source>
</evidence>